<dbReference type="AlphaFoldDB" id="A0A6P1E8Z2"/>
<protein>
    <submittedName>
        <fullName evidence="2">GNAT family N-acetyltransferase</fullName>
    </submittedName>
</protein>
<sequence length="149" mass="17215">MAEKEDQEDQLVGIRKMVAEDYPDAYKLWQKTPGMNLRDFDDSFEEISRLIKFNPGFCFVAEKDNQLIGTILGATDGRRGRIYHLAVAREVQHTGIATKLVNLVIKQLKEVGIQKISIIVMKNNHEGELFWKSLQFSKRLDVDTYDRII</sequence>
<dbReference type="CDD" id="cd04301">
    <property type="entry name" value="NAT_SF"/>
    <property type="match status" value="1"/>
</dbReference>
<dbReference type="Gene3D" id="3.40.630.30">
    <property type="match status" value="1"/>
</dbReference>
<dbReference type="PROSITE" id="PS51186">
    <property type="entry name" value="GNAT"/>
    <property type="match status" value="1"/>
</dbReference>
<gene>
    <name evidence="2" type="ORF">GQR93_07785</name>
</gene>
<name>A0A6P1E8Z2_LENHI</name>
<keyword evidence="2" id="KW-0808">Transferase</keyword>
<dbReference type="EMBL" id="CP047121">
    <property type="protein sequence ID" value="QHB52095.1"/>
    <property type="molecule type" value="Genomic_DNA"/>
</dbReference>
<evidence type="ECO:0000313" key="3">
    <source>
        <dbReference type="Proteomes" id="UP000465035"/>
    </source>
</evidence>
<reference evidence="2 3" key="1">
    <citation type="submission" date="2019-12" db="EMBL/GenBank/DDBJ databases">
        <title>Lactobacillus hilgardii FLUB.</title>
        <authorList>
            <person name="Gustaw K."/>
        </authorList>
    </citation>
    <scope>NUCLEOTIDE SEQUENCE [LARGE SCALE GENOMIC DNA]</scope>
    <source>
        <strain evidence="2 3">FLUB</strain>
    </source>
</reference>
<dbReference type="Proteomes" id="UP000465035">
    <property type="component" value="Chromosome"/>
</dbReference>
<dbReference type="GeneID" id="69058260"/>
<proteinExistence type="predicted"/>
<organism evidence="2 3">
    <name type="scientific">Lentilactobacillus hilgardii</name>
    <name type="common">Lactobacillus hilgardii</name>
    <dbReference type="NCBI Taxonomy" id="1588"/>
    <lineage>
        <taxon>Bacteria</taxon>
        <taxon>Bacillati</taxon>
        <taxon>Bacillota</taxon>
        <taxon>Bacilli</taxon>
        <taxon>Lactobacillales</taxon>
        <taxon>Lactobacillaceae</taxon>
        <taxon>Lentilactobacillus</taxon>
    </lineage>
</organism>
<dbReference type="SUPFAM" id="SSF55729">
    <property type="entry name" value="Acyl-CoA N-acyltransferases (Nat)"/>
    <property type="match status" value="1"/>
</dbReference>
<accession>A0A6P1E8Z2</accession>
<dbReference type="RefSeq" id="WP_003554045.1">
    <property type="nucleotide sequence ID" value="NZ_CABKOL010000102.1"/>
</dbReference>
<dbReference type="Pfam" id="PF00583">
    <property type="entry name" value="Acetyltransf_1"/>
    <property type="match status" value="1"/>
</dbReference>
<feature type="domain" description="N-acetyltransferase" evidence="1">
    <location>
        <begin position="12"/>
        <end position="141"/>
    </location>
</feature>
<dbReference type="SMR" id="A0A6P1E8Z2"/>
<evidence type="ECO:0000259" key="1">
    <source>
        <dbReference type="PROSITE" id="PS51186"/>
    </source>
</evidence>
<dbReference type="GO" id="GO:0016747">
    <property type="term" value="F:acyltransferase activity, transferring groups other than amino-acyl groups"/>
    <property type="evidence" value="ECO:0007669"/>
    <property type="project" value="InterPro"/>
</dbReference>
<dbReference type="InterPro" id="IPR000182">
    <property type="entry name" value="GNAT_dom"/>
</dbReference>
<dbReference type="InterPro" id="IPR016181">
    <property type="entry name" value="Acyl_CoA_acyltransferase"/>
</dbReference>
<evidence type="ECO:0000313" key="2">
    <source>
        <dbReference type="EMBL" id="QHB52095.1"/>
    </source>
</evidence>